<evidence type="ECO:0000256" key="1">
    <source>
        <dbReference type="ARBA" id="ARBA00004651"/>
    </source>
</evidence>
<evidence type="ECO:0000313" key="10">
    <source>
        <dbReference type="EMBL" id="PPK31347.1"/>
    </source>
</evidence>
<dbReference type="GO" id="GO:0005886">
    <property type="term" value="C:plasma membrane"/>
    <property type="evidence" value="ECO:0007669"/>
    <property type="project" value="UniProtKB-SubCell"/>
</dbReference>
<evidence type="ECO:0000256" key="6">
    <source>
        <dbReference type="ARBA" id="ARBA00022989"/>
    </source>
</evidence>
<comment type="subcellular location">
    <subcellularLocation>
        <location evidence="1">Cell membrane</location>
        <topology evidence="1">Multi-pass membrane protein</topology>
    </subcellularLocation>
</comment>
<dbReference type="InterPro" id="IPR007227">
    <property type="entry name" value="Cell_shape_determining_MreD"/>
</dbReference>
<reference evidence="9" key="3">
    <citation type="submission" date="2019-09" db="EMBL/GenBank/DDBJ databases">
        <authorList>
            <consortium name="NCBI Pathogen Detection Project"/>
        </authorList>
    </citation>
    <scope>NUCLEOTIDE SEQUENCE</scope>
    <source>
        <strain evidence="9">CL18-200174</strain>
    </source>
</reference>
<dbReference type="NCBIfam" id="TIGR03426">
    <property type="entry name" value="shape_MreD"/>
    <property type="match status" value="1"/>
</dbReference>
<dbReference type="InterPro" id="IPR026034">
    <property type="entry name" value="MreD_proteobac"/>
</dbReference>
<feature type="transmembrane region" description="Helical" evidence="8">
    <location>
        <begin position="96"/>
        <end position="117"/>
    </location>
</feature>
<keyword evidence="7 8" id="KW-0472">Membrane</keyword>
<dbReference type="Proteomes" id="UP000239239">
    <property type="component" value="Unassembled WGS sequence"/>
</dbReference>
<reference evidence="9" key="1">
    <citation type="journal article" date="2018" name="Genome Biol.">
        <title>SKESA: strategic k-mer extension for scrupulous assemblies.</title>
        <authorList>
            <person name="Souvorov A."/>
            <person name="Agarwala R."/>
            <person name="Lipman D.J."/>
        </authorList>
    </citation>
    <scope>NUCLEOTIDE SEQUENCE</scope>
    <source>
        <strain evidence="9">CL18-200174</strain>
    </source>
</reference>
<evidence type="ECO:0000256" key="4">
    <source>
        <dbReference type="ARBA" id="ARBA00022692"/>
    </source>
</evidence>
<accession>A0A2S6F1N4</accession>
<keyword evidence="4 8" id="KW-0812">Transmembrane</keyword>
<dbReference type="EMBL" id="PQWY01000010">
    <property type="protein sequence ID" value="PPK31347.1"/>
    <property type="molecule type" value="Genomic_DNA"/>
</dbReference>
<evidence type="ECO:0000256" key="7">
    <source>
        <dbReference type="ARBA" id="ARBA00023136"/>
    </source>
</evidence>
<evidence type="ECO:0000313" key="11">
    <source>
        <dbReference type="Proteomes" id="UP000239239"/>
    </source>
</evidence>
<gene>
    <name evidence="10" type="primary">mreD</name>
    <name evidence="10" type="ORF">C3928_04745</name>
    <name evidence="9" type="ORF">JBK99_10530</name>
</gene>
<organism evidence="10 11">
    <name type="scientific">Legionella pneumophila</name>
    <dbReference type="NCBI Taxonomy" id="446"/>
    <lineage>
        <taxon>Bacteria</taxon>
        <taxon>Pseudomonadati</taxon>
        <taxon>Pseudomonadota</taxon>
        <taxon>Gammaproteobacteria</taxon>
        <taxon>Legionellales</taxon>
        <taxon>Legionellaceae</taxon>
        <taxon>Legionella</taxon>
    </lineage>
</organism>
<keyword evidence="5" id="KW-0133">Cell shape</keyword>
<feature type="transmembrane region" description="Helical" evidence="8">
    <location>
        <begin position="53"/>
        <end position="84"/>
    </location>
</feature>
<dbReference type="GO" id="GO:0008360">
    <property type="term" value="P:regulation of cell shape"/>
    <property type="evidence" value="ECO:0007669"/>
    <property type="project" value="UniProtKB-KW"/>
</dbReference>
<comment type="similarity">
    <text evidence="2">Belongs to the MreD family.</text>
</comment>
<evidence type="ECO:0000313" key="9">
    <source>
        <dbReference type="EMBL" id="HAU2396760.1"/>
    </source>
</evidence>
<protein>
    <submittedName>
        <fullName evidence="10">Rod shape-determining protein MreD</fullName>
    </submittedName>
</protein>
<keyword evidence="6 8" id="KW-1133">Transmembrane helix</keyword>
<dbReference type="PANTHER" id="PTHR37484:SF1">
    <property type="entry name" value="ROD SHAPE-DETERMINING PROTEIN MRED"/>
    <property type="match status" value="1"/>
</dbReference>
<dbReference type="RefSeq" id="WP_027220897.1">
    <property type="nucleotide sequence ID" value="NZ_CAXYJH010000002.1"/>
</dbReference>
<evidence type="ECO:0000256" key="5">
    <source>
        <dbReference type="ARBA" id="ARBA00022960"/>
    </source>
</evidence>
<proteinExistence type="inferred from homology"/>
<evidence type="ECO:0000256" key="8">
    <source>
        <dbReference type="SAM" id="Phobius"/>
    </source>
</evidence>
<feature type="transmembrane region" description="Helical" evidence="8">
    <location>
        <begin position="123"/>
        <end position="144"/>
    </location>
</feature>
<sequence length="159" mass="18067">MSVLHIRLGLGFLVALALSILPMPELISIFRPPWVLLLVLYIEYYLPGKFKLTALLIVGLLLDVLLSTVIGEHSFALLLVTWIASTKSRRVQFFSLIQQVCLVGFFCFLYQSIIIFIDALLGFNYNLIMPVTSAILGMIIWPWIRVLGYSSLLTRSVYR</sequence>
<dbReference type="EMBL" id="DACWOD010000007">
    <property type="protein sequence ID" value="HAU2396760.1"/>
    <property type="molecule type" value="Genomic_DNA"/>
</dbReference>
<dbReference type="AlphaFoldDB" id="A0A2S6F1N4"/>
<name>A0A2S6F1N4_LEGPN</name>
<dbReference type="OrthoDB" id="6647425at2"/>
<dbReference type="Proteomes" id="UP000863577">
    <property type="component" value="Unassembled WGS sequence"/>
</dbReference>
<evidence type="ECO:0000256" key="3">
    <source>
        <dbReference type="ARBA" id="ARBA00022475"/>
    </source>
</evidence>
<reference evidence="10 11" key="2">
    <citation type="submission" date="2018-02" db="EMBL/GenBank/DDBJ databases">
        <title>Draft genome sequences of four Legionella pneumophila clinical strains isolated in Ontario.</title>
        <authorList>
            <person name="Fortuna A."/>
            <person name="Ramnarine R."/>
            <person name="Li A."/>
            <person name="Frantz C."/>
            <person name="Mallo G."/>
        </authorList>
    </citation>
    <scope>NUCLEOTIDE SEQUENCE [LARGE SCALE GENOMIC DNA]</scope>
    <source>
        <strain evidence="10 11">LG61</strain>
    </source>
</reference>
<comment type="caution">
    <text evidence="10">The sequence shown here is derived from an EMBL/GenBank/DDBJ whole genome shotgun (WGS) entry which is preliminary data.</text>
</comment>
<dbReference type="Pfam" id="PF04093">
    <property type="entry name" value="MreD"/>
    <property type="match status" value="1"/>
</dbReference>
<evidence type="ECO:0000256" key="2">
    <source>
        <dbReference type="ARBA" id="ARBA00007776"/>
    </source>
</evidence>
<keyword evidence="3" id="KW-1003">Cell membrane</keyword>
<dbReference type="PANTHER" id="PTHR37484">
    <property type="entry name" value="ROD SHAPE-DETERMINING PROTEIN MRED"/>
    <property type="match status" value="1"/>
</dbReference>